<keyword evidence="2" id="KW-1185">Reference proteome</keyword>
<accession>A0A433VRU9</accession>
<evidence type="ECO:0008006" key="3">
    <source>
        <dbReference type="Google" id="ProtNLM"/>
    </source>
</evidence>
<evidence type="ECO:0000313" key="2">
    <source>
        <dbReference type="Proteomes" id="UP000271624"/>
    </source>
</evidence>
<dbReference type="AlphaFoldDB" id="A0A433VRU9"/>
<protein>
    <recommendedName>
        <fullName evidence="3">DUF1822 family protein</fullName>
    </recommendedName>
</protein>
<gene>
    <name evidence="1" type="ORF">DSM106972_008520</name>
</gene>
<evidence type="ECO:0000313" key="1">
    <source>
        <dbReference type="EMBL" id="RUT08799.1"/>
    </source>
</evidence>
<reference evidence="1" key="1">
    <citation type="submission" date="2018-12" db="EMBL/GenBank/DDBJ databases">
        <authorList>
            <person name="Will S."/>
            <person name="Neumann-Schaal M."/>
            <person name="Henke P."/>
        </authorList>
    </citation>
    <scope>NUCLEOTIDE SEQUENCE</scope>
    <source>
        <strain evidence="1">PCC 7102</strain>
    </source>
</reference>
<name>A0A433VRU9_9CYAN</name>
<proteinExistence type="predicted"/>
<organism evidence="1 2">
    <name type="scientific">Dulcicalothrix desertica PCC 7102</name>
    <dbReference type="NCBI Taxonomy" id="232991"/>
    <lineage>
        <taxon>Bacteria</taxon>
        <taxon>Bacillati</taxon>
        <taxon>Cyanobacteriota</taxon>
        <taxon>Cyanophyceae</taxon>
        <taxon>Nostocales</taxon>
        <taxon>Calotrichaceae</taxon>
        <taxon>Dulcicalothrix</taxon>
    </lineage>
</organism>
<dbReference type="Proteomes" id="UP000271624">
    <property type="component" value="Unassembled WGS sequence"/>
</dbReference>
<dbReference type="EMBL" id="RSCL01000002">
    <property type="protein sequence ID" value="RUT08799.1"/>
    <property type="molecule type" value="Genomic_DNA"/>
</dbReference>
<dbReference type="Pfam" id="PF08852">
    <property type="entry name" value="DUF1822"/>
    <property type="match status" value="1"/>
</dbReference>
<reference evidence="1" key="2">
    <citation type="journal article" date="2019" name="Genome Biol. Evol.">
        <title>Day and night: Metabolic profiles and evolutionary relationships of six axenic non-marine cyanobacteria.</title>
        <authorList>
            <person name="Will S.E."/>
            <person name="Henke P."/>
            <person name="Boedeker C."/>
            <person name="Huang S."/>
            <person name="Brinkmann H."/>
            <person name="Rohde M."/>
            <person name="Jarek M."/>
            <person name="Friedl T."/>
            <person name="Seufert S."/>
            <person name="Schumacher M."/>
            <person name="Overmann J."/>
            <person name="Neumann-Schaal M."/>
            <person name="Petersen J."/>
        </authorList>
    </citation>
    <scope>NUCLEOTIDE SEQUENCE [LARGE SCALE GENOMIC DNA]</scope>
    <source>
        <strain evidence="1">PCC 7102</strain>
    </source>
</reference>
<sequence>MIITEPEEVVLPTVSVMLLSEETNFLSEIDILIPSYISGLQKDLLAETWLVFPMFVCDLRHPTGARLSYQIYETLLNIGDSHHYLTELPCSHHIQSLGLQQGSQTLVNNDILKGFHTSEQSKINKFKAPALCNNQHSIMQMAEQVLNQAVQTEQDLIDTTRHNIIEFIPNTLTPITLSHWLQNIHSPEWQIPTQTQKLAVATRSVNHREYTISTIDEISTLIKQLSLLKDESQKRSIAKRLSEIGKDNQNVKQALIKLLQTTQDDETLWTVVESLWQIDPGNSAVAVRRVKLIDLGIQLAGEGIALAIALIPKINNRFGILLQVYPTGREIYLPPQLKLALLETTGKVLKKVTAQLADFFIQIKFSGELGEAFSVKICIGEAETTENFII</sequence>
<comment type="caution">
    <text evidence="1">The sequence shown here is derived from an EMBL/GenBank/DDBJ whole genome shotgun (WGS) entry which is preliminary data.</text>
</comment>
<dbReference type="InterPro" id="IPR014951">
    <property type="entry name" value="DUF1822"/>
</dbReference>